<organism evidence="1 2">
    <name type="scientific">Avena sativa</name>
    <name type="common">Oat</name>
    <dbReference type="NCBI Taxonomy" id="4498"/>
    <lineage>
        <taxon>Eukaryota</taxon>
        <taxon>Viridiplantae</taxon>
        <taxon>Streptophyta</taxon>
        <taxon>Embryophyta</taxon>
        <taxon>Tracheophyta</taxon>
        <taxon>Spermatophyta</taxon>
        <taxon>Magnoliopsida</taxon>
        <taxon>Liliopsida</taxon>
        <taxon>Poales</taxon>
        <taxon>Poaceae</taxon>
        <taxon>BOP clade</taxon>
        <taxon>Pooideae</taxon>
        <taxon>Poodae</taxon>
        <taxon>Poeae</taxon>
        <taxon>Poeae Chloroplast Group 1 (Aveneae type)</taxon>
        <taxon>Aveninae</taxon>
        <taxon>Avena</taxon>
    </lineage>
</organism>
<protein>
    <submittedName>
        <fullName evidence="1">Uncharacterized protein</fullName>
    </submittedName>
</protein>
<dbReference type="Proteomes" id="UP001732700">
    <property type="component" value="Unassembled WGS sequence"/>
</dbReference>
<proteinExistence type="predicted"/>
<name>A0ACD6AMN4_AVESA</name>
<reference evidence="1" key="1">
    <citation type="submission" date="2025-09" db="UniProtKB">
        <authorList>
            <consortium name="EnsemblPlants"/>
        </authorList>
    </citation>
    <scope>IDENTIFICATION</scope>
</reference>
<accession>A0ACD6AMN4</accession>
<sequence>MLETAHGRSREQGMVSVPLSLLSLSIVHYYWFRTKAGRNRILPPSPPALPIIGHLHLVGSLPHVALRSLARKHGPDVMLLRLGAVPTLVVSSPRATEAVLRTHDHVMASRPRTVVSDIIMYGSSNIGFAPYGEYWRKPRKLVTTHVLSVKRVQSFRSVATEEVSIVMSKIKEAAGTGGSVDMSELLNSFSNDMACRMVSSKFFLKEGRSKMFRDLIIDSSRLLGGFNLEEYFPALSRIGMLKRAVCAKAEKVKNGWADLLDKVIGDHMSVGNWPDMRRRSSSTFR</sequence>
<evidence type="ECO:0000313" key="1">
    <source>
        <dbReference type="EnsemblPlants" id="AVESA.00010b.r2.UnG1417520.1.CDS"/>
    </source>
</evidence>
<evidence type="ECO:0000313" key="2">
    <source>
        <dbReference type="Proteomes" id="UP001732700"/>
    </source>
</evidence>
<keyword evidence="2" id="KW-1185">Reference proteome</keyword>
<dbReference type="EnsemblPlants" id="AVESA.00010b.r2.UnG1417520.1">
    <property type="protein sequence ID" value="AVESA.00010b.r2.UnG1417520.1.CDS"/>
    <property type="gene ID" value="AVESA.00010b.r2.UnG1417520"/>
</dbReference>